<dbReference type="AlphaFoldDB" id="B8BZ66"/>
<evidence type="ECO:0000256" key="2">
    <source>
        <dbReference type="SAM" id="Phobius"/>
    </source>
</evidence>
<feature type="region of interest" description="Disordered" evidence="1">
    <location>
        <begin position="283"/>
        <end position="318"/>
    </location>
</feature>
<feature type="compositionally biased region" description="Polar residues" evidence="1">
    <location>
        <begin position="250"/>
        <end position="267"/>
    </location>
</feature>
<reference evidence="3 4" key="2">
    <citation type="journal article" date="2008" name="Nature">
        <title>The Phaeodactylum genome reveals the evolutionary history of diatom genomes.</title>
        <authorList>
            <person name="Bowler C."/>
            <person name="Allen A.E."/>
            <person name="Badger J.H."/>
            <person name="Grimwood J."/>
            <person name="Jabbari K."/>
            <person name="Kuo A."/>
            <person name="Maheswari U."/>
            <person name="Martens C."/>
            <person name="Maumus F."/>
            <person name="Otillar R.P."/>
            <person name="Rayko E."/>
            <person name="Salamov A."/>
            <person name="Vandepoele K."/>
            <person name="Beszteri B."/>
            <person name="Gruber A."/>
            <person name="Heijde M."/>
            <person name="Katinka M."/>
            <person name="Mock T."/>
            <person name="Valentin K."/>
            <person name="Verret F."/>
            <person name="Berges J.A."/>
            <person name="Brownlee C."/>
            <person name="Cadoret J.P."/>
            <person name="Chiovitti A."/>
            <person name="Choi C.J."/>
            <person name="Coesel S."/>
            <person name="De Martino A."/>
            <person name="Detter J.C."/>
            <person name="Durkin C."/>
            <person name="Falciatore A."/>
            <person name="Fournet J."/>
            <person name="Haruta M."/>
            <person name="Huysman M.J."/>
            <person name="Jenkins B.D."/>
            <person name="Jiroutova K."/>
            <person name="Jorgensen R.E."/>
            <person name="Joubert Y."/>
            <person name="Kaplan A."/>
            <person name="Kroger N."/>
            <person name="Kroth P.G."/>
            <person name="La Roche J."/>
            <person name="Lindquist E."/>
            <person name="Lommer M."/>
            <person name="Martin-Jezequel V."/>
            <person name="Lopez P.J."/>
            <person name="Lucas S."/>
            <person name="Mangogna M."/>
            <person name="McGinnis K."/>
            <person name="Medlin L.K."/>
            <person name="Montsant A."/>
            <person name="Oudot-Le Secq M.P."/>
            <person name="Napoli C."/>
            <person name="Obornik M."/>
            <person name="Parker M.S."/>
            <person name="Petit J.L."/>
            <person name="Porcel B.M."/>
            <person name="Poulsen N."/>
            <person name="Robison M."/>
            <person name="Rychlewski L."/>
            <person name="Rynearson T.A."/>
            <person name="Schmutz J."/>
            <person name="Shapiro H."/>
            <person name="Siaut M."/>
            <person name="Stanley M."/>
            <person name="Sussman M.R."/>
            <person name="Taylor A.R."/>
            <person name="Vardi A."/>
            <person name="von Dassow P."/>
            <person name="Vyverman W."/>
            <person name="Willis A."/>
            <person name="Wyrwicz L.S."/>
            <person name="Rokhsar D.S."/>
            <person name="Weissenbach J."/>
            <person name="Armbrust E.V."/>
            <person name="Green B.R."/>
            <person name="Van de Peer Y."/>
            <person name="Grigoriev I.V."/>
        </authorList>
    </citation>
    <scope>NUCLEOTIDE SEQUENCE [LARGE SCALE GENOMIC DNA]</scope>
    <source>
        <strain evidence="3 4">CCMP1335</strain>
    </source>
</reference>
<keyword evidence="2" id="KW-0472">Membrane</keyword>
<name>B8BZ66_THAPS</name>
<gene>
    <name evidence="3" type="ORF">THAPSDRAFT_4403</name>
</gene>
<accession>B8BZ66</accession>
<keyword evidence="2" id="KW-1133">Transmembrane helix</keyword>
<feature type="transmembrane region" description="Helical" evidence="2">
    <location>
        <begin position="435"/>
        <end position="456"/>
    </location>
</feature>
<reference evidence="3 4" key="1">
    <citation type="journal article" date="2004" name="Science">
        <title>The genome of the diatom Thalassiosira pseudonana: ecology, evolution, and metabolism.</title>
        <authorList>
            <person name="Armbrust E.V."/>
            <person name="Berges J.A."/>
            <person name="Bowler C."/>
            <person name="Green B.R."/>
            <person name="Martinez D."/>
            <person name="Putnam N.H."/>
            <person name="Zhou S."/>
            <person name="Allen A.E."/>
            <person name="Apt K.E."/>
            <person name="Bechner M."/>
            <person name="Brzezinski M.A."/>
            <person name="Chaal B.K."/>
            <person name="Chiovitti A."/>
            <person name="Davis A.K."/>
            <person name="Demarest M.S."/>
            <person name="Detter J.C."/>
            <person name="Glavina T."/>
            <person name="Goodstein D."/>
            <person name="Hadi M.Z."/>
            <person name="Hellsten U."/>
            <person name="Hildebrand M."/>
            <person name="Jenkins B.D."/>
            <person name="Jurka J."/>
            <person name="Kapitonov V.V."/>
            <person name="Kroger N."/>
            <person name="Lau W.W."/>
            <person name="Lane T.W."/>
            <person name="Larimer F.W."/>
            <person name="Lippmeier J.C."/>
            <person name="Lucas S."/>
            <person name="Medina M."/>
            <person name="Montsant A."/>
            <person name="Obornik M."/>
            <person name="Parker M.S."/>
            <person name="Palenik B."/>
            <person name="Pazour G.J."/>
            <person name="Richardson P.M."/>
            <person name="Rynearson T.A."/>
            <person name="Saito M.A."/>
            <person name="Schwartz D.C."/>
            <person name="Thamatrakoln K."/>
            <person name="Valentin K."/>
            <person name="Vardi A."/>
            <person name="Wilkerson F.P."/>
            <person name="Rokhsar D.S."/>
        </authorList>
    </citation>
    <scope>NUCLEOTIDE SEQUENCE [LARGE SCALE GENOMIC DNA]</scope>
    <source>
        <strain evidence="3 4">CCMP1335</strain>
    </source>
</reference>
<evidence type="ECO:0000256" key="1">
    <source>
        <dbReference type="SAM" id="MobiDB-lite"/>
    </source>
</evidence>
<dbReference type="OMA" id="VELIRCW"/>
<evidence type="ECO:0000313" key="4">
    <source>
        <dbReference type="Proteomes" id="UP000001449"/>
    </source>
</evidence>
<dbReference type="RefSeq" id="XP_002289757.1">
    <property type="nucleotide sequence ID" value="XM_002289721.1"/>
</dbReference>
<feature type="compositionally biased region" description="Polar residues" evidence="1">
    <location>
        <begin position="191"/>
        <end position="223"/>
    </location>
</feature>
<proteinExistence type="predicted"/>
<feature type="compositionally biased region" description="Polar residues" evidence="1">
    <location>
        <begin position="293"/>
        <end position="303"/>
    </location>
</feature>
<keyword evidence="2" id="KW-0812">Transmembrane</keyword>
<dbReference type="eggNOG" id="ENOG502SS6T">
    <property type="taxonomic scope" value="Eukaryota"/>
</dbReference>
<dbReference type="HOGENOM" id="CLU_488794_0_0_1"/>
<feature type="region of interest" description="Disordered" evidence="1">
    <location>
        <begin position="185"/>
        <end position="268"/>
    </location>
</feature>
<feature type="compositionally biased region" description="Polar residues" evidence="1">
    <location>
        <begin position="16"/>
        <end position="29"/>
    </location>
</feature>
<sequence>MNLFRPAKSPDDERGTTTASQFDNTTEGCTSSAAGVGEGEGTVGGASIGTDKVICDKCPTDTDHCNVVDSIDIHNETPPISELYSHGLEAGDHIVRWKMLGFCYPIQIHGIVLSVGPDIVTIVDCGLSSVRVLDKSGDFDDAGKNDVQKYMKTRRRMNVLTLVDEKEIKKWSKIRYGEEVELRLHNKGDGNCNTTDCTAQQHEPTTGENDTPQQSGNASQASDCFQDESNDLTNSLPSGLELEEEEGCEQSDTQQNSTQMVENSPSKPLSFWPFFSTRKSDAKSIEGNLEASAHSTTESSPAQKVSKMKQEKTPLTLPKSDPPILVLARLRFLLEYGDETPQQSADEKKAKVEPLLPPHHLLYANSECLAVWCKTGHWSTLQASVFLSSTSLGNAKQTATLAMFLSAQTVTIPASGFWGFFGGTTAVSLFSTQPWLVPALVGGGVVYVGIPMVMLWKAKGRWGETENKLNDAFWRIIEPEVIVELIRCWSGLNG</sequence>
<dbReference type="GeneID" id="7447928"/>
<keyword evidence="4" id="KW-1185">Reference proteome</keyword>
<dbReference type="InParanoid" id="B8BZ66"/>
<dbReference type="PaxDb" id="35128-Thaps4403"/>
<protein>
    <submittedName>
        <fullName evidence="3">Uncharacterized protein</fullName>
    </submittedName>
</protein>
<feature type="region of interest" description="Disordered" evidence="1">
    <location>
        <begin position="1"/>
        <end position="42"/>
    </location>
</feature>
<organism evidence="3 4">
    <name type="scientific">Thalassiosira pseudonana</name>
    <name type="common">Marine diatom</name>
    <name type="synonym">Cyclotella nana</name>
    <dbReference type="NCBI Taxonomy" id="35128"/>
    <lineage>
        <taxon>Eukaryota</taxon>
        <taxon>Sar</taxon>
        <taxon>Stramenopiles</taxon>
        <taxon>Ochrophyta</taxon>
        <taxon>Bacillariophyta</taxon>
        <taxon>Coscinodiscophyceae</taxon>
        <taxon>Thalassiosirophycidae</taxon>
        <taxon>Thalassiosirales</taxon>
        <taxon>Thalassiosiraceae</taxon>
        <taxon>Thalassiosira</taxon>
    </lineage>
</organism>
<dbReference type="EMBL" id="CM000641">
    <property type="protein sequence ID" value="EED93294.1"/>
    <property type="molecule type" value="Genomic_DNA"/>
</dbReference>
<dbReference type="KEGG" id="tps:THAPSDRAFT_4403"/>
<evidence type="ECO:0000313" key="3">
    <source>
        <dbReference type="EMBL" id="EED93294.1"/>
    </source>
</evidence>
<dbReference type="Proteomes" id="UP000001449">
    <property type="component" value="Chromosome 4"/>
</dbReference>